<protein>
    <submittedName>
        <fullName evidence="1">Helix-turn-helix domain-containing protein</fullName>
    </submittedName>
</protein>
<dbReference type="EMBL" id="JANURM010000032">
    <property type="protein sequence ID" value="MDL0089987.1"/>
    <property type="molecule type" value="Genomic_DNA"/>
</dbReference>
<proteinExistence type="predicted"/>
<dbReference type="RefSeq" id="WP_284938783.1">
    <property type="nucleotide sequence ID" value="NZ_JANURM010000032.1"/>
</dbReference>
<reference evidence="1" key="1">
    <citation type="submission" date="2022-08" db="EMBL/GenBank/DDBJ databases">
        <authorList>
            <person name="Wang H."/>
        </authorList>
    </citation>
    <scope>NUCLEOTIDE SEQUENCE</scope>
    <source>
        <strain evidence="1">PS10</strain>
    </source>
</reference>
<sequence length="68" mass="7994">MKQIQNDDLMNIEQLELEYGISKNAQAKARMRINQGKPNSIPFYKYGKVILYSRKAINEWLKNFAINC</sequence>
<reference evidence="1" key="2">
    <citation type="journal article" date="2023" name="Microorganisms">
        <title>Isolation and Genomic Characteristics of Cat-Borne Campylobacter felis sp. nov. and Sheep-Borne Campylobacter ovis sp. nov.</title>
        <authorList>
            <person name="Wang H."/>
            <person name="Li Y."/>
            <person name="Gu Y."/>
            <person name="Zhou G."/>
            <person name="Chen X."/>
            <person name="Zhang X."/>
            <person name="Shao Z."/>
            <person name="Zhang J."/>
            <person name="Zhang M."/>
        </authorList>
    </citation>
    <scope>NUCLEOTIDE SEQUENCE</scope>
    <source>
        <strain evidence="1">PS10</strain>
    </source>
</reference>
<evidence type="ECO:0000313" key="2">
    <source>
        <dbReference type="Proteomes" id="UP001173801"/>
    </source>
</evidence>
<organism evidence="1 2">
    <name type="scientific">Campylobacter gastrosuis</name>
    <dbReference type="NCBI Taxonomy" id="2974576"/>
    <lineage>
        <taxon>Bacteria</taxon>
        <taxon>Pseudomonadati</taxon>
        <taxon>Campylobacterota</taxon>
        <taxon>Epsilonproteobacteria</taxon>
        <taxon>Campylobacterales</taxon>
        <taxon>Campylobacteraceae</taxon>
        <taxon>Campylobacter</taxon>
    </lineage>
</organism>
<evidence type="ECO:0000313" key="1">
    <source>
        <dbReference type="EMBL" id="MDL0089987.1"/>
    </source>
</evidence>
<gene>
    <name evidence="1" type="ORF">NYG85_11540</name>
</gene>
<comment type="caution">
    <text evidence="1">The sequence shown here is derived from an EMBL/GenBank/DDBJ whole genome shotgun (WGS) entry which is preliminary data.</text>
</comment>
<accession>A0ABT7HTA4</accession>
<keyword evidence="2" id="KW-1185">Reference proteome</keyword>
<dbReference type="Proteomes" id="UP001173801">
    <property type="component" value="Unassembled WGS sequence"/>
</dbReference>
<name>A0ABT7HTA4_9BACT</name>